<dbReference type="KEGG" id="tse:THMIRHAS_24680"/>
<dbReference type="RefSeq" id="WP_173274163.1">
    <property type="nucleotide sequence ID" value="NZ_AP021889.1"/>
</dbReference>
<name>A0A6F8PY85_9GAMM</name>
<dbReference type="AlphaFoldDB" id="A0A6F8PY85"/>
<accession>A0A6F8PY85</accession>
<sequence length="82" mass="9316">MQYLSIDPEKCDGLRDFMQLKGWQLTHQDVGQTELCGYGYVIKWEKDGAKVLLQYEDRQGKAMANIELSPSARSDIDAYLAA</sequence>
<dbReference type="EMBL" id="AP021889">
    <property type="protein sequence ID" value="BBP47095.1"/>
    <property type="molecule type" value="Genomic_DNA"/>
</dbReference>
<proteinExistence type="predicted"/>
<gene>
    <name evidence="1" type="ORF">THMIRHAS_24680</name>
</gene>
<dbReference type="Proteomes" id="UP000501726">
    <property type="component" value="Chromosome"/>
</dbReference>
<keyword evidence="2" id="KW-1185">Reference proteome</keyword>
<organism evidence="1 2">
    <name type="scientific">Thiosulfatimonas sediminis</name>
    <dbReference type="NCBI Taxonomy" id="2675054"/>
    <lineage>
        <taxon>Bacteria</taxon>
        <taxon>Pseudomonadati</taxon>
        <taxon>Pseudomonadota</taxon>
        <taxon>Gammaproteobacteria</taxon>
        <taxon>Thiotrichales</taxon>
        <taxon>Piscirickettsiaceae</taxon>
        <taxon>Thiosulfatimonas</taxon>
    </lineage>
</organism>
<reference evidence="2" key="1">
    <citation type="submission" date="2019-11" db="EMBL/GenBank/DDBJ databases">
        <title>Isolation and characterization of two novel species in the genus Thiomicrorhabdus.</title>
        <authorList>
            <person name="Mochizuki J."/>
            <person name="Kojima H."/>
            <person name="Fukui M."/>
        </authorList>
    </citation>
    <scope>NUCLEOTIDE SEQUENCE [LARGE SCALE GENOMIC DNA]</scope>
    <source>
        <strain evidence="2">aks77</strain>
    </source>
</reference>
<evidence type="ECO:0000313" key="2">
    <source>
        <dbReference type="Proteomes" id="UP000501726"/>
    </source>
</evidence>
<evidence type="ECO:0000313" key="1">
    <source>
        <dbReference type="EMBL" id="BBP47095.1"/>
    </source>
</evidence>
<protein>
    <submittedName>
        <fullName evidence="1">Uncharacterized protein</fullName>
    </submittedName>
</protein>